<dbReference type="AlphaFoldDB" id="A0A381P9Z0"/>
<accession>A0A381P9Z0</accession>
<evidence type="ECO:0000256" key="1">
    <source>
        <dbReference type="ARBA" id="ARBA00009820"/>
    </source>
</evidence>
<feature type="non-terminal residue" evidence="2">
    <location>
        <position position="1"/>
    </location>
</feature>
<evidence type="ECO:0008006" key="3">
    <source>
        <dbReference type="Google" id="ProtNLM"/>
    </source>
</evidence>
<dbReference type="Gene3D" id="2.120.10.30">
    <property type="entry name" value="TolB, C-terminal domain"/>
    <property type="match status" value="4"/>
</dbReference>
<dbReference type="EMBL" id="UINC01000909">
    <property type="protein sequence ID" value="SUZ63157.1"/>
    <property type="molecule type" value="Genomic_DNA"/>
</dbReference>
<name>A0A381P9Z0_9ZZZZ</name>
<dbReference type="PANTHER" id="PTHR36842:SF1">
    <property type="entry name" value="PROTEIN TOLB"/>
    <property type="match status" value="1"/>
</dbReference>
<evidence type="ECO:0000313" key="2">
    <source>
        <dbReference type="EMBL" id="SUZ63157.1"/>
    </source>
</evidence>
<dbReference type="PANTHER" id="PTHR36842">
    <property type="entry name" value="PROTEIN TOLB HOMOLOG"/>
    <property type="match status" value="1"/>
</dbReference>
<organism evidence="2">
    <name type="scientific">marine metagenome</name>
    <dbReference type="NCBI Taxonomy" id="408172"/>
    <lineage>
        <taxon>unclassified sequences</taxon>
        <taxon>metagenomes</taxon>
        <taxon>ecological metagenomes</taxon>
    </lineage>
</organism>
<sequence>VKHHYPVSFAILCLIGGGCAVEEDAGATGSLAMEGEVHLRHVRQLTSGGENAEAYWAFDGSQLIYQARKPGAECDQIYVLDPESLDTRMVSTGDGRTTCSYFYPSGNEILYSSTHHHNAACPENPDFSMGYVWPVYDTYDVFASNLDGSELRQLTTEDGYDAEATFSPIGDRIVFTSARDGDLELYSMAPDGSDLVRLTDRPGYDGGAFYSPDGSKIIWRAYYPEEGPELEDYRRLLSQGLLRPGELEIYIMDADGSNQQQLTQLGGANFAPYWHPSGEKILFSSNHHDPDGRDFEIYMINIDGGGLTRITYAEGFDGFPVFSPDGRHLVFGSNRNNGGTNDTNVFIAEWVETP</sequence>
<dbReference type="SUPFAM" id="SSF82171">
    <property type="entry name" value="DPP6 N-terminal domain-like"/>
    <property type="match status" value="1"/>
</dbReference>
<reference evidence="2" key="1">
    <citation type="submission" date="2018-05" db="EMBL/GenBank/DDBJ databases">
        <authorList>
            <person name="Lanie J.A."/>
            <person name="Ng W.-L."/>
            <person name="Kazmierczak K.M."/>
            <person name="Andrzejewski T.M."/>
            <person name="Davidsen T.M."/>
            <person name="Wayne K.J."/>
            <person name="Tettelin H."/>
            <person name="Glass J.I."/>
            <person name="Rusch D."/>
            <person name="Podicherti R."/>
            <person name="Tsui H.-C.T."/>
            <person name="Winkler M.E."/>
        </authorList>
    </citation>
    <scope>NUCLEOTIDE SEQUENCE</scope>
</reference>
<gene>
    <name evidence="2" type="ORF">METZ01_LOCUS16011</name>
</gene>
<protein>
    <recommendedName>
        <fullName evidence="3">Dipeptidylpeptidase IV N-terminal domain-containing protein</fullName>
    </recommendedName>
</protein>
<dbReference type="InterPro" id="IPR011659">
    <property type="entry name" value="WD40"/>
</dbReference>
<comment type="similarity">
    <text evidence="1">Belongs to the TolB family.</text>
</comment>
<dbReference type="InterPro" id="IPR011042">
    <property type="entry name" value="6-blade_b-propeller_TolB-like"/>
</dbReference>
<proteinExistence type="inferred from homology"/>
<dbReference type="Pfam" id="PF07676">
    <property type="entry name" value="PD40"/>
    <property type="match status" value="4"/>
</dbReference>